<name>A0A481YQZ6_9VIRU</name>
<sequence length="207" mass="21543">MSNQGFRQIFSWCETPPGTIKEVECACVPIHNASKLFNLPIDPDLETTCVEGDILIWNGTEWECGDIPTGPTGPCCTGPTGPTGSTGAGITGPLAVPFTIPLGLVQNVVNTSEQFGKLVFIKLRFDAGAAGVGANIRQNLLTLVNISQRPSPGGVALSIYDNSNAAVYPGTFKQTLIDGVGVIVIQLGTAWAAGQGLIHISGSYTVA</sequence>
<dbReference type="EMBL" id="MK500317">
    <property type="protein sequence ID" value="QBK85337.1"/>
    <property type="molecule type" value="Genomic_DNA"/>
</dbReference>
<organism evidence="1">
    <name type="scientific">Iridovirus LCIVAC01</name>
    <dbReference type="NCBI Taxonomy" id="2506607"/>
    <lineage>
        <taxon>Viruses</taxon>
        <taxon>Varidnaviria</taxon>
        <taxon>Bamfordvirae</taxon>
        <taxon>Nucleocytoviricota</taxon>
        <taxon>Megaviricetes</taxon>
        <taxon>Pimascovirales</taxon>
        <taxon>Pimascovirales incertae sedis</taxon>
        <taxon>Iridoviridae</taxon>
    </lineage>
</organism>
<proteinExistence type="predicted"/>
<evidence type="ECO:0008006" key="2">
    <source>
        <dbReference type="Google" id="ProtNLM"/>
    </source>
</evidence>
<evidence type="ECO:0000313" key="1">
    <source>
        <dbReference type="EMBL" id="QBK85337.1"/>
    </source>
</evidence>
<accession>A0A481YQZ6</accession>
<gene>
    <name evidence="1" type="ORF">LCIVAC01_01460</name>
</gene>
<protein>
    <recommendedName>
        <fullName evidence="2">Collagen triple helix repeat protein</fullName>
    </recommendedName>
</protein>
<reference evidence="1" key="1">
    <citation type="journal article" date="2019" name="MBio">
        <title>Virus Genomes from Deep Sea Sediments Expand the Ocean Megavirome and Support Independent Origins of Viral Gigantism.</title>
        <authorList>
            <person name="Backstrom D."/>
            <person name="Yutin N."/>
            <person name="Jorgensen S.L."/>
            <person name="Dharamshi J."/>
            <person name="Homa F."/>
            <person name="Zaremba-Niedwiedzka K."/>
            <person name="Spang A."/>
            <person name="Wolf Y.I."/>
            <person name="Koonin E.V."/>
            <person name="Ettema T.J."/>
        </authorList>
    </citation>
    <scope>NUCLEOTIDE SEQUENCE</scope>
</reference>